<dbReference type="SUPFAM" id="SSF53474">
    <property type="entry name" value="alpha/beta-Hydrolases"/>
    <property type="match status" value="1"/>
</dbReference>
<dbReference type="PANTHER" id="PTHR21357:SF4">
    <property type="entry name" value="FAM172 FAMILY PROTEIN HOMOLOG CG10038"/>
    <property type="match status" value="1"/>
</dbReference>
<protein>
    <recommendedName>
        <fullName evidence="2">Arb2 domain-containing protein</fullName>
    </recommendedName>
</protein>
<gene>
    <name evidence="3" type="ORF">L3Y34_000354</name>
</gene>
<dbReference type="PANTHER" id="PTHR21357">
    <property type="entry name" value="FAM172 FAMILY PROTEIN HOMOLOG CG10038"/>
    <property type="match status" value="1"/>
</dbReference>
<organism evidence="3 4">
    <name type="scientific">Caenorhabditis briggsae</name>
    <dbReference type="NCBI Taxonomy" id="6238"/>
    <lineage>
        <taxon>Eukaryota</taxon>
        <taxon>Metazoa</taxon>
        <taxon>Ecdysozoa</taxon>
        <taxon>Nematoda</taxon>
        <taxon>Chromadorea</taxon>
        <taxon>Rhabditida</taxon>
        <taxon>Rhabditina</taxon>
        <taxon>Rhabditomorpha</taxon>
        <taxon>Rhabditoidea</taxon>
        <taxon>Rhabditidae</taxon>
        <taxon>Peloderinae</taxon>
        <taxon>Caenorhabditis</taxon>
    </lineage>
</organism>
<feature type="domain" description="Arb2" evidence="2">
    <location>
        <begin position="3"/>
        <end position="138"/>
    </location>
</feature>
<evidence type="ECO:0000256" key="1">
    <source>
        <dbReference type="SAM" id="MobiDB-lite"/>
    </source>
</evidence>
<name>A0AAE9D911_CAEBR</name>
<feature type="region of interest" description="Disordered" evidence="1">
    <location>
        <begin position="296"/>
        <end position="317"/>
    </location>
</feature>
<dbReference type="InterPro" id="IPR048263">
    <property type="entry name" value="Arb2"/>
</dbReference>
<dbReference type="Proteomes" id="UP000827892">
    <property type="component" value="Chromosome III"/>
</dbReference>
<dbReference type="Pfam" id="PF22749">
    <property type="entry name" value="Arb2"/>
    <property type="match status" value="2"/>
</dbReference>
<dbReference type="InterPro" id="IPR029058">
    <property type="entry name" value="AB_hydrolase_fold"/>
</dbReference>
<dbReference type="Gene3D" id="3.40.50.1820">
    <property type="entry name" value="alpha/beta hydrolase"/>
    <property type="match status" value="1"/>
</dbReference>
<evidence type="ECO:0000313" key="3">
    <source>
        <dbReference type="EMBL" id="ULT98942.1"/>
    </source>
</evidence>
<reference evidence="3 4" key="1">
    <citation type="submission" date="2022-05" db="EMBL/GenBank/DDBJ databases">
        <title>Chromosome-level reference genomes for two strains of Caenorhabditis briggsae: an improved platform for comparative genomics.</title>
        <authorList>
            <person name="Stevens L."/>
            <person name="Andersen E.C."/>
        </authorList>
    </citation>
    <scope>NUCLEOTIDE SEQUENCE [LARGE SCALE GENOMIC DNA]</scope>
    <source>
        <strain evidence="3">QX1410_ONT</strain>
        <tissue evidence="3">Whole-organism</tissue>
    </source>
</reference>
<evidence type="ECO:0000313" key="4">
    <source>
        <dbReference type="Proteomes" id="UP000827892"/>
    </source>
</evidence>
<dbReference type="InterPro" id="IPR053858">
    <property type="entry name" value="Arb2_dom"/>
</dbReference>
<sequence length="317" mass="36341">MTKLSDLGYFFDDQGVLRTEKDNEPFKFTTQEAYEELGEAVDEEIFRLLEDKCGLDKKALKPADSKEDDEDLSFVFVSKNIETAQKVLVLMHGSGVVRAGQWARRLIINENLTVGTQIPYIERALSNGWGVLVMNTNMNGGQAEELKYSRTPEEHADTAWKTWVKPSKAKEIYVVAHSRGGYDMTTVLKKHGDDDRISKICLTDSPWFQIPKTCERRTAPLYVVNFLANGSLEKYKIGEYRAGKVQNLFAGTKIHEWSSHFSIDACFKIFEEEFDEAKFAEILESAKFLVLPREERVQRNETDDEEEEEPKEKKICV</sequence>
<evidence type="ECO:0000259" key="2">
    <source>
        <dbReference type="Pfam" id="PF22749"/>
    </source>
</evidence>
<feature type="domain" description="Arb2" evidence="2">
    <location>
        <begin position="146"/>
        <end position="209"/>
    </location>
</feature>
<proteinExistence type="predicted"/>
<dbReference type="EMBL" id="CP090893">
    <property type="protein sequence ID" value="ULT98942.1"/>
    <property type="molecule type" value="Genomic_DNA"/>
</dbReference>
<dbReference type="AlphaFoldDB" id="A0AAE9D911"/>
<accession>A0AAE9D911</accession>